<dbReference type="GO" id="GO:0008526">
    <property type="term" value="F:phosphatidylinositol transfer activity"/>
    <property type="evidence" value="ECO:0007669"/>
    <property type="project" value="TreeGrafter"/>
</dbReference>
<proteinExistence type="predicted"/>
<dbReference type="PANTHER" id="PTHR45824:SF8">
    <property type="entry name" value="CRAL-TRIO LIPID BINDING DOMAIN, CRAL_TRIO DOMAIN-CONTAINING PROTEIN-RELATED"/>
    <property type="match status" value="1"/>
</dbReference>
<dbReference type="AlphaFoldDB" id="A0A4P1QYZ3"/>
<dbReference type="EMBL" id="CM007374">
    <property type="protein sequence ID" value="OIV97900.1"/>
    <property type="molecule type" value="Genomic_DNA"/>
</dbReference>
<accession>A0A4P1QYZ3</accession>
<gene>
    <name evidence="1" type="ORF">TanjilG_12657</name>
</gene>
<dbReference type="Proteomes" id="UP000188354">
    <property type="component" value="Chromosome LG14"/>
</dbReference>
<organism evidence="1 2">
    <name type="scientific">Lupinus angustifolius</name>
    <name type="common">Narrow-leaved blue lupine</name>
    <dbReference type="NCBI Taxonomy" id="3871"/>
    <lineage>
        <taxon>Eukaryota</taxon>
        <taxon>Viridiplantae</taxon>
        <taxon>Streptophyta</taxon>
        <taxon>Embryophyta</taxon>
        <taxon>Tracheophyta</taxon>
        <taxon>Spermatophyta</taxon>
        <taxon>Magnoliopsida</taxon>
        <taxon>eudicotyledons</taxon>
        <taxon>Gunneridae</taxon>
        <taxon>Pentapetalae</taxon>
        <taxon>rosids</taxon>
        <taxon>fabids</taxon>
        <taxon>Fabales</taxon>
        <taxon>Fabaceae</taxon>
        <taxon>Papilionoideae</taxon>
        <taxon>50 kb inversion clade</taxon>
        <taxon>genistoids sensu lato</taxon>
        <taxon>core genistoids</taxon>
        <taxon>Genisteae</taxon>
        <taxon>Lupinus</taxon>
    </lineage>
</organism>
<protein>
    <recommendedName>
        <fullName evidence="3">CRAL/TRIO N-terminal domain-containing protein</fullName>
    </recommendedName>
</protein>
<evidence type="ECO:0008006" key="3">
    <source>
        <dbReference type="Google" id="ProtNLM"/>
    </source>
</evidence>
<dbReference type="InterPro" id="IPR052578">
    <property type="entry name" value="PI_Transfer_CRAL-TRIO"/>
</dbReference>
<dbReference type="Gene3D" id="3.40.525.10">
    <property type="entry name" value="CRAL-TRIO lipid binding domain"/>
    <property type="match status" value="1"/>
</dbReference>
<dbReference type="InterPro" id="IPR036273">
    <property type="entry name" value="CRAL/TRIO_N_dom_sf"/>
</dbReference>
<reference evidence="1 2" key="1">
    <citation type="journal article" date="2017" name="Plant Biotechnol. J.">
        <title>A comprehensive draft genome sequence for lupin (Lupinus angustifolius), an emerging health food: insights into plant-microbe interactions and legume evolution.</title>
        <authorList>
            <person name="Hane J.K."/>
            <person name="Ming Y."/>
            <person name="Kamphuis L.G."/>
            <person name="Nelson M.N."/>
            <person name="Garg G."/>
            <person name="Atkins C.A."/>
            <person name="Bayer P.E."/>
            <person name="Bravo A."/>
            <person name="Bringans S."/>
            <person name="Cannon S."/>
            <person name="Edwards D."/>
            <person name="Foley R."/>
            <person name="Gao L.L."/>
            <person name="Harrison M.J."/>
            <person name="Huang W."/>
            <person name="Hurgobin B."/>
            <person name="Li S."/>
            <person name="Liu C.W."/>
            <person name="McGrath A."/>
            <person name="Morahan G."/>
            <person name="Murray J."/>
            <person name="Weller J."/>
            <person name="Jian J."/>
            <person name="Singh K.B."/>
        </authorList>
    </citation>
    <scope>NUCLEOTIDE SEQUENCE [LARGE SCALE GENOMIC DNA]</scope>
    <source>
        <strain evidence="2">cv. Tanjil</strain>
        <tissue evidence="1">Whole plant</tissue>
    </source>
</reference>
<evidence type="ECO:0000313" key="1">
    <source>
        <dbReference type="EMBL" id="OIV97900.1"/>
    </source>
</evidence>
<evidence type="ECO:0000313" key="2">
    <source>
        <dbReference type="Proteomes" id="UP000188354"/>
    </source>
</evidence>
<keyword evidence="2" id="KW-1185">Reference proteome</keyword>
<dbReference type="InterPro" id="IPR036865">
    <property type="entry name" value="CRAL-TRIO_dom_sf"/>
</dbReference>
<name>A0A4P1QYZ3_LUPAN</name>
<dbReference type="PANTHER" id="PTHR45824">
    <property type="entry name" value="GH16843P"/>
    <property type="match status" value="1"/>
</dbReference>
<dbReference type="Gramene" id="OIV97900">
    <property type="protein sequence ID" value="OIV97900"/>
    <property type="gene ID" value="TanjilG_12657"/>
</dbReference>
<sequence>MSVTLSKNASKGHEQMLISQEQEAKINEVRKLIGSLSDKASVYCSDASISRYLSSRNWNVQKGAQMLKLSLKWREEYKPEEICWVSYCLPSLLSMIFETQCIDAMKIGLGATVKVVTT</sequence>
<dbReference type="SUPFAM" id="SSF46938">
    <property type="entry name" value="CRAL/TRIO N-terminal domain"/>
    <property type="match status" value="1"/>
</dbReference>